<dbReference type="AlphaFoldDB" id="A0A2W2CB21"/>
<keyword evidence="2" id="KW-1185">Reference proteome</keyword>
<organism evidence="1 2">
    <name type="scientific">Micromonospora deserti</name>
    <dbReference type="NCBI Taxonomy" id="2070366"/>
    <lineage>
        <taxon>Bacteria</taxon>
        <taxon>Bacillati</taxon>
        <taxon>Actinomycetota</taxon>
        <taxon>Actinomycetes</taxon>
        <taxon>Micromonosporales</taxon>
        <taxon>Micromonosporaceae</taxon>
        <taxon>Micromonospora</taxon>
    </lineage>
</organism>
<sequence>RDAIRSATVVEALRLLADRIHAVDRGGAAGREAGAGRR</sequence>
<proteinExistence type="predicted"/>
<feature type="non-terminal residue" evidence="1">
    <location>
        <position position="1"/>
    </location>
</feature>
<evidence type="ECO:0000313" key="2">
    <source>
        <dbReference type="Proteomes" id="UP000248749"/>
    </source>
</evidence>
<accession>A0A2W2CB21</accession>
<protein>
    <submittedName>
        <fullName evidence="1">Competence protein</fullName>
    </submittedName>
</protein>
<comment type="caution">
    <text evidence="1">The sequence shown here is derived from an EMBL/GenBank/DDBJ whole genome shotgun (WGS) entry which is preliminary data.</text>
</comment>
<gene>
    <name evidence="1" type="ORF">C1I99_29665</name>
</gene>
<dbReference type="EMBL" id="POUB01000386">
    <property type="protein sequence ID" value="PZF85379.1"/>
    <property type="molecule type" value="Genomic_DNA"/>
</dbReference>
<evidence type="ECO:0000313" key="1">
    <source>
        <dbReference type="EMBL" id="PZF85379.1"/>
    </source>
</evidence>
<dbReference type="Proteomes" id="UP000248749">
    <property type="component" value="Unassembled WGS sequence"/>
</dbReference>
<reference evidence="1 2" key="1">
    <citation type="submission" date="2018-01" db="EMBL/GenBank/DDBJ databases">
        <title>Draft genome sequence of Salinispora sp. 13K206.</title>
        <authorList>
            <person name="Sahin N."/>
            <person name="Saygin H."/>
            <person name="Ay H."/>
        </authorList>
    </citation>
    <scope>NUCLEOTIDE SEQUENCE [LARGE SCALE GENOMIC DNA]</scope>
    <source>
        <strain evidence="1 2">13K206</strain>
    </source>
</reference>
<name>A0A2W2CB21_9ACTN</name>